<accession>A0A5N5SJV8</accession>
<dbReference type="GO" id="GO:0008569">
    <property type="term" value="F:minus-end-directed microtubule motor activity"/>
    <property type="evidence" value="ECO:0007669"/>
    <property type="project" value="TreeGrafter"/>
</dbReference>
<keyword evidence="3" id="KW-1185">Reference proteome</keyword>
<dbReference type="GO" id="GO:0005930">
    <property type="term" value="C:axoneme"/>
    <property type="evidence" value="ECO:0007669"/>
    <property type="project" value="TreeGrafter"/>
</dbReference>
<dbReference type="Gene3D" id="1.10.287.2620">
    <property type="match status" value="1"/>
</dbReference>
<dbReference type="EMBL" id="SEYY01024174">
    <property type="protein sequence ID" value="KAB7494344.1"/>
    <property type="molecule type" value="Genomic_DNA"/>
</dbReference>
<sequence>MRSWDAYIQLDSTVKNTLTSVRAVGELQNPALRDRHWIQLMSACKQSEPDNEEVVNCFLIENIFALLMKYIENVKNIQISISIHIDVIIFINIRSNPSFVYDPTTTLADLLSLNLHIYEDEVKNIVDKAVKEMSMEKTLKRFGKE</sequence>
<organism evidence="2 3">
    <name type="scientific">Armadillidium nasatum</name>
    <dbReference type="NCBI Taxonomy" id="96803"/>
    <lineage>
        <taxon>Eukaryota</taxon>
        <taxon>Metazoa</taxon>
        <taxon>Ecdysozoa</taxon>
        <taxon>Arthropoda</taxon>
        <taxon>Crustacea</taxon>
        <taxon>Multicrustacea</taxon>
        <taxon>Malacostraca</taxon>
        <taxon>Eumalacostraca</taxon>
        <taxon>Peracarida</taxon>
        <taxon>Isopoda</taxon>
        <taxon>Oniscidea</taxon>
        <taxon>Crinocheta</taxon>
        <taxon>Armadillidiidae</taxon>
        <taxon>Armadillidium</taxon>
    </lineage>
</organism>
<dbReference type="GO" id="GO:0051959">
    <property type="term" value="F:dynein light intermediate chain binding"/>
    <property type="evidence" value="ECO:0007669"/>
    <property type="project" value="InterPro"/>
</dbReference>
<dbReference type="Pfam" id="PF08393">
    <property type="entry name" value="DHC_N2"/>
    <property type="match status" value="2"/>
</dbReference>
<feature type="domain" description="Dynein heavy chain linker" evidence="1">
    <location>
        <begin position="100"/>
        <end position="141"/>
    </location>
</feature>
<comment type="caution">
    <text evidence="2">The sequence shown here is derived from an EMBL/GenBank/DDBJ whole genome shotgun (WGS) entry which is preliminary data.</text>
</comment>
<dbReference type="InterPro" id="IPR013602">
    <property type="entry name" value="Dynein_heavy_linker"/>
</dbReference>
<dbReference type="GO" id="GO:0030286">
    <property type="term" value="C:dynein complex"/>
    <property type="evidence" value="ECO:0007669"/>
    <property type="project" value="InterPro"/>
</dbReference>
<dbReference type="Proteomes" id="UP000326759">
    <property type="component" value="Unassembled WGS sequence"/>
</dbReference>
<evidence type="ECO:0000259" key="1">
    <source>
        <dbReference type="Pfam" id="PF08393"/>
    </source>
</evidence>
<feature type="domain" description="Dynein heavy chain linker" evidence="1">
    <location>
        <begin position="1"/>
        <end position="77"/>
    </location>
</feature>
<gene>
    <name evidence="2" type="ORF">Anas_04768</name>
</gene>
<dbReference type="GO" id="GO:0097729">
    <property type="term" value="C:9+2 motile cilium"/>
    <property type="evidence" value="ECO:0007669"/>
    <property type="project" value="TreeGrafter"/>
</dbReference>
<proteinExistence type="predicted"/>
<dbReference type="PANTHER" id="PTHR10676:SF36">
    <property type="entry name" value="DYNEIN HEAVY CHAIN AT 93AB, ISOFORM C"/>
    <property type="match status" value="1"/>
</dbReference>
<protein>
    <recommendedName>
        <fullName evidence="1">Dynein heavy chain linker domain-containing protein</fullName>
    </recommendedName>
</protein>
<evidence type="ECO:0000313" key="2">
    <source>
        <dbReference type="EMBL" id="KAB7494344.1"/>
    </source>
</evidence>
<dbReference type="AlphaFoldDB" id="A0A5N5SJV8"/>
<dbReference type="PANTHER" id="PTHR10676">
    <property type="entry name" value="DYNEIN HEAVY CHAIN FAMILY PROTEIN"/>
    <property type="match status" value="1"/>
</dbReference>
<dbReference type="GO" id="GO:0045505">
    <property type="term" value="F:dynein intermediate chain binding"/>
    <property type="evidence" value="ECO:0007669"/>
    <property type="project" value="InterPro"/>
</dbReference>
<evidence type="ECO:0000313" key="3">
    <source>
        <dbReference type="Proteomes" id="UP000326759"/>
    </source>
</evidence>
<dbReference type="InterPro" id="IPR026983">
    <property type="entry name" value="DHC"/>
</dbReference>
<dbReference type="GO" id="GO:0060294">
    <property type="term" value="P:cilium movement involved in cell motility"/>
    <property type="evidence" value="ECO:0007669"/>
    <property type="project" value="TreeGrafter"/>
</dbReference>
<reference evidence="2 3" key="1">
    <citation type="journal article" date="2019" name="PLoS Biol.">
        <title>Sex chromosomes control vertical transmission of feminizing Wolbachia symbionts in an isopod.</title>
        <authorList>
            <person name="Becking T."/>
            <person name="Chebbi M.A."/>
            <person name="Giraud I."/>
            <person name="Moumen B."/>
            <person name="Laverre T."/>
            <person name="Caubet Y."/>
            <person name="Peccoud J."/>
            <person name="Gilbert C."/>
            <person name="Cordaux R."/>
        </authorList>
    </citation>
    <scope>NUCLEOTIDE SEQUENCE [LARGE SCALE GENOMIC DNA]</scope>
    <source>
        <strain evidence="2">ANa2</strain>
        <tissue evidence="2">Whole body excluding digestive tract and cuticle</tissue>
    </source>
</reference>
<name>A0A5N5SJV8_9CRUS</name>
<dbReference type="OrthoDB" id="6369252at2759"/>